<dbReference type="Proteomes" id="UP001183619">
    <property type="component" value="Unassembled WGS sequence"/>
</dbReference>
<gene>
    <name evidence="1" type="ORF">J2S37_000948</name>
</gene>
<reference evidence="1 2" key="1">
    <citation type="submission" date="2023-07" db="EMBL/GenBank/DDBJ databases">
        <title>Sequencing the genomes of 1000 actinobacteria strains.</title>
        <authorList>
            <person name="Klenk H.-P."/>
        </authorList>
    </citation>
    <scope>NUCLEOTIDE SEQUENCE [LARGE SCALE GENOMIC DNA]</scope>
    <source>
        <strain evidence="1 2">DSM 44508</strain>
    </source>
</reference>
<organism evidence="1 2">
    <name type="scientific">Corynebacterium felinum</name>
    <dbReference type="NCBI Taxonomy" id="131318"/>
    <lineage>
        <taxon>Bacteria</taxon>
        <taxon>Bacillati</taxon>
        <taxon>Actinomycetota</taxon>
        <taxon>Actinomycetes</taxon>
        <taxon>Mycobacteriales</taxon>
        <taxon>Corynebacteriaceae</taxon>
        <taxon>Corynebacterium</taxon>
    </lineage>
</organism>
<proteinExistence type="predicted"/>
<dbReference type="EMBL" id="JAVDYF010000001">
    <property type="protein sequence ID" value="MDR7354410.1"/>
    <property type="molecule type" value="Genomic_DNA"/>
</dbReference>
<evidence type="ECO:0000313" key="1">
    <source>
        <dbReference type="EMBL" id="MDR7354410.1"/>
    </source>
</evidence>
<evidence type="ECO:0000313" key="2">
    <source>
        <dbReference type="Proteomes" id="UP001183619"/>
    </source>
</evidence>
<accession>A0ABU2B735</accession>
<keyword evidence="2" id="KW-1185">Reference proteome</keyword>
<name>A0ABU2B735_9CORY</name>
<comment type="caution">
    <text evidence="1">The sequence shown here is derived from an EMBL/GenBank/DDBJ whole genome shotgun (WGS) entry which is preliminary data.</text>
</comment>
<sequence length="51" mass="5679">MRCRDSGTYFNQSDVVISSFEVNIFNSSELAVALNNCTLFVFISTDAVFCC</sequence>
<protein>
    <submittedName>
        <fullName evidence="1">dTDP-4-dehydrorhamnose reductase</fullName>
    </submittedName>
</protein>